<feature type="region of interest" description="Disordered" evidence="6">
    <location>
        <begin position="152"/>
        <end position="171"/>
    </location>
</feature>
<reference evidence="8 9" key="1">
    <citation type="submission" date="2019-05" db="EMBL/GenBank/DDBJ databases">
        <title>Another draft genome of Portunus trituberculatus and its Hox gene families provides insights of decapod evolution.</title>
        <authorList>
            <person name="Jeong J.-H."/>
            <person name="Song I."/>
            <person name="Kim S."/>
            <person name="Choi T."/>
            <person name="Kim D."/>
            <person name="Ryu S."/>
            <person name="Kim W."/>
        </authorList>
    </citation>
    <scope>NUCLEOTIDE SEQUENCE [LARGE SCALE GENOMIC DNA]</scope>
    <source>
        <tissue evidence="8">Muscle</tissue>
    </source>
</reference>
<evidence type="ECO:0000256" key="2">
    <source>
        <dbReference type="ARBA" id="ARBA00022723"/>
    </source>
</evidence>
<comment type="subcellular location">
    <subcellularLocation>
        <location evidence="1">Nucleus</location>
    </subcellularLocation>
</comment>
<accession>A0A5B7KCQ8</accession>
<evidence type="ECO:0000256" key="5">
    <source>
        <dbReference type="ARBA" id="ARBA00023242"/>
    </source>
</evidence>
<dbReference type="GO" id="GO:0046983">
    <property type="term" value="F:protein dimerization activity"/>
    <property type="evidence" value="ECO:0007669"/>
    <property type="project" value="InterPro"/>
</dbReference>
<evidence type="ECO:0000256" key="3">
    <source>
        <dbReference type="ARBA" id="ARBA00022771"/>
    </source>
</evidence>
<keyword evidence="5" id="KW-0539">Nucleus</keyword>
<keyword evidence="3" id="KW-0863">Zinc-finger</keyword>
<evidence type="ECO:0000256" key="1">
    <source>
        <dbReference type="ARBA" id="ARBA00004123"/>
    </source>
</evidence>
<protein>
    <submittedName>
        <fullName evidence="8">Zinc finger BED domain-containing protein 4</fullName>
    </submittedName>
</protein>
<dbReference type="PANTHER" id="PTHR46481">
    <property type="entry name" value="ZINC FINGER BED DOMAIN-CONTAINING PROTEIN 4"/>
    <property type="match status" value="1"/>
</dbReference>
<keyword evidence="4" id="KW-0862">Zinc</keyword>
<evidence type="ECO:0000313" key="9">
    <source>
        <dbReference type="Proteomes" id="UP000324222"/>
    </source>
</evidence>
<dbReference type="SUPFAM" id="SSF53098">
    <property type="entry name" value="Ribonuclease H-like"/>
    <property type="match status" value="1"/>
</dbReference>
<keyword evidence="2" id="KW-0479">Metal-binding</keyword>
<dbReference type="InterPro" id="IPR052035">
    <property type="entry name" value="ZnF_BED_domain_contain"/>
</dbReference>
<dbReference type="InterPro" id="IPR012337">
    <property type="entry name" value="RNaseH-like_sf"/>
</dbReference>
<proteinExistence type="predicted"/>
<dbReference type="GO" id="GO:0005634">
    <property type="term" value="C:nucleus"/>
    <property type="evidence" value="ECO:0007669"/>
    <property type="project" value="UniProtKB-SubCell"/>
</dbReference>
<dbReference type="GO" id="GO:0008270">
    <property type="term" value="F:zinc ion binding"/>
    <property type="evidence" value="ECO:0007669"/>
    <property type="project" value="UniProtKB-KW"/>
</dbReference>
<dbReference type="AlphaFoldDB" id="A0A5B7KCQ8"/>
<evidence type="ECO:0000259" key="7">
    <source>
        <dbReference type="Pfam" id="PF05699"/>
    </source>
</evidence>
<evidence type="ECO:0000313" key="8">
    <source>
        <dbReference type="EMBL" id="MPD04930.1"/>
    </source>
</evidence>
<evidence type="ECO:0000256" key="4">
    <source>
        <dbReference type="ARBA" id="ARBA00022833"/>
    </source>
</evidence>
<dbReference type="InterPro" id="IPR008906">
    <property type="entry name" value="HATC_C_dom"/>
</dbReference>
<dbReference type="Proteomes" id="UP000324222">
    <property type="component" value="Unassembled WGS sequence"/>
</dbReference>
<feature type="domain" description="HAT C-terminal dimerisation" evidence="7">
    <location>
        <begin position="204"/>
        <end position="284"/>
    </location>
</feature>
<evidence type="ECO:0000256" key="6">
    <source>
        <dbReference type="SAM" id="MobiDB-lite"/>
    </source>
</evidence>
<organism evidence="8 9">
    <name type="scientific">Portunus trituberculatus</name>
    <name type="common">Swimming crab</name>
    <name type="synonym">Neptunus trituberculatus</name>
    <dbReference type="NCBI Taxonomy" id="210409"/>
    <lineage>
        <taxon>Eukaryota</taxon>
        <taxon>Metazoa</taxon>
        <taxon>Ecdysozoa</taxon>
        <taxon>Arthropoda</taxon>
        <taxon>Crustacea</taxon>
        <taxon>Multicrustacea</taxon>
        <taxon>Malacostraca</taxon>
        <taxon>Eumalacostraca</taxon>
        <taxon>Eucarida</taxon>
        <taxon>Decapoda</taxon>
        <taxon>Pleocyemata</taxon>
        <taxon>Brachyura</taxon>
        <taxon>Eubrachyura</taxon>
        <taxon>Portunoidea</taxon>
        <taxon>Portunidae</taxon>
        <taxon>Portuninae</taxon>
        <taxon>Portunus</taxon>
    </lineage>
</organism>
<name>A0A5B7KCQ8_PORTR</name>
<comment type="caution">
    <text evidence="8">The sequence shown here is derived from an EMBL/GenBank/DDBJ whole genome shotgun (WGS) entry which is preliminary data.</text>
</comment>
<keyword evidence="9" id="KW-1185">Reference proteome</keyword>
<gene>
    <name evidence="8" type="primary">ZBED4_0</name>
    <name evidence="8" type="ORF">E2C01_100644</name>
</gene>
<dbReference type="PANTHER" id="PTHR46481:SF10">
    <property type="entry name" value="ZINC FINGER BED DOMAIN-CONTAINING PROTEIN 39"/>
    <property type="match status" value="1"/>
</dbReference>
<dbReference type="EMBL" id="VSRR010143577">
    <property type="protein sequence ID" value="MPD04930.1"/>
    <property type="molecule type" value="Genomic_DNA"/>
</dbReference>
<sequence length="291" mass="32972">MRKCVHALQPYEDITKKLSDSTSTAAEVIPIVKSLKHTLQHTTSDSVVSNPVQETLTSDTSSEDEPGLGSVVELNEDRQATQAVNFMKEAMRADVEKRFSSIENEDLYRIATYIDPRYKSKFFSSSHVTHQVKLSLARVCEELCQTTILEEEDGEPRRKRRRDDMSETPATCGTIDEAMTSILASSSDDEAENSSVRTLLMKDIEKYHTDKRISGTSQDSLQWWKTMKTVYPDLAKVACQYLSCPPSSVPSEQLFSSAGLIYDAKRNRLLPEKVDKLLFLKRNLPILNFKY</sequence>
<dbReference type="Pfam" id="PF05699">
    <property type="entry name" value="Dimer_Tnp_hAT"/>
    <property type="match status" value="1"/>
</dbReference>